<dbReference type="InterPro" id="IPR000531">
    <property type="entry name" value="Beta-barrel_TonB"/>
</dbReference>
<evidence type="ECO:0000256" key="1">
    <source>
        <dbReference type="ARBA" id="ARBA00004571"/>
    </source>
</evidence>
<comment type="subcellular location">
    <subcellularLocation>
        <location evidence="1 8">Cell outer membrane</location>
        <topology evidence="1 8">Multi-pass membrane protein</topology>
    </subcellularLocation>
</comment>
<dbReference type="Proteomes" id="UP000190669">
    <property type="component" value="Unassembled WGS sequence"/>
</dbReference>
<dbReference type="GO" id="GO:0009279">
    <property type="term" value="C:cell outer membrane"/>
    <property type="evidence" value="ECO:0007669"/>
    <property type="project" value="UniProtKB-SubCell"/>
</dbReference>
<dbReference type="PANTHER" id="PTHR40980">
    <property type="entry name" value="PLUG DOMAIN-CONTAINING PROTEIN"/>
    <property type="match status" value="1"/>
</dbReference>
<evidence type="ECO:0000256" key="8">
    <source>
        <dbReference type="PROSITE-ProRule" id="PRU01360"/>
    </source>
</evidence>
<name>A0AAX2IJ63_9FLAO</name>
<dbReference type="Gene3D" id="2.170.130.10">
    <property type="entry name" value="TonB-dependent receptor, plug domain"/>
    <property type="match status" value="1"/>
</dbReference>
<evidence type="ECO:0000256" key="7">
    <source>
        <dbReference type="ARBA" id="ARBA00023237"/>
    </source>
</evidence>
<dbReference type="KEGG" id="cbp:EB354_15270"/>
<evidence type="ECO:0000313" key="15">
    <source>
        <dbReference type="Proteomes" id="UP000190669"/>
    </source>
</evidence>
<dbReference type="RefSeq" id="WP_079464123.1">
    <property type="nucleotide sequence ID" value="NZ_CP033934.1"/>
</dbReference>
<organism evidence="14 16">
    <name type="scientific">Chryseobacterium balustinum</name>
    <dbReference type="NCBI Taxonomy" id="246"/>
    <lineage>
        <taxon>Bacteria</taxon>
        <taxon>Pseudomonadati</taxon>
        <taxon>Bacteroidota</taxon>
        <taxon>Flavobacteriia</taxon>
        <taxon>Flavobacteriales</taxon>
        <taxon>Weeksellaceae</taxon>
        <taxon>Chryseobacterium group</taxon>
        <taxon>Chryseobacterium</taxon>
    </lineage>
</organism>
<dbReference type="Pfam" id="PF07715">
    <property type="entry name" value="Plug"/>
    <property type="match status" value="1"/>
</dbReference>
<keyword evidence="5 9" id="KW-0798">TonB box</keyword>
<dbReference type="PANTHER" id="PTHR40980:SF5">
    <property type="entry name" value="TONB-DEPENDENT RECEPTOR"/>
    <property type="match status" value="1"/>
</dbReference>
<protein>
    <submittedName>
        <fullName evidence="14">Outer membrane receptor for Fe3+-dicitrate</fullName>
    </submittedName>
    <submittedName>
        <fullName evidence="13">Outer membrane receptor proteins, mostly Fe transport</fullName>
    </submittedName>
</protein>
<keyword evidence="2 8" id="KW-0813">Transport</keyword>
<keyword evidence="10" id="KW-0732">Signal</keyword>
<feature type="domain" description="TonB-dependent receptor-like beta-barrel" evidence="11">
    <location>
        <begin position="403"/>
        <end position="791"/>
    </location>
</feature>
<dbReference type="InterPro" id="IPR037066">
    <property type="entry name" value="Plug_dom_sf"/>
</dbReference>
<dbReference type="PROSITE" id="PS52016">
    <property type="entry name" value="TONB_DEPENDENT_REC_3"/>
    <property type="match status" value="1"/>
</dbReference>
<keyword evidence="6 8" id="KW-0472">Membrane</keyword>
<evidence type="ECO:0000256" key="3">
    <source>
        <dbReference type="ARBA" id="ARBA00022452"/>
    </source>
</evidence>
<evidence type="ECO:0000313" key="16">
    <source>
        <dbReference type="Proteomes" id="UP000251937"/>
    </source>
</evidence>
<evidence type="ECO:0000256" key="4">
    <source>
        <dbReference type="ARBA" id="ARBA00022692"/>
    </source>
</evidence>
<reference evidence="14 16" key="2">
    <citation type="submission" date="2018-06" db="EMBL/GenBank/DDBJ databases">
        <authorList>
            <consortium name="Pathogen Informatics"/>
            <person name="Doyle S."/>
        </authorList>
    </citation>
    <scope>NUCLEOTIDE SEQUENCE [LARGE SCALE GENOMIC DNA]</scope>
    <source>
        <strain evidence="14 16">NCTC11212</strain>
    </source>
</reference>
<dbReference type="Proteomes" id="UP000251937">
    <property type="component" value="Unassembled WGS sequence"/>
</dbReference>
<dbReference type="InterPro" id="IPR036942">
    <property type="entry name" value="Beta-barrel_TonB_sf"/>
</dbReference>
<evidence type="ECO:0000259" key="11">
    <source>
        <dbReference type="Pfam" id="PF00593"/>
    </source>
</evidence>
<evidence type="ECO:0000256" key="6">
    <source>
        <dbReference type="ARBA" id="ARBA00023136"/>
    </source>
</evidence>
<feature type="signal peptide" evidence="10">
    <location>
        <begin position="1"/>
        <end position="21"/>
    </location>
</feature>
<sequence length="826" mass="93656">MNFRKLSIAALFLTTTGTLMYAQEKNDTVKNEKKIEGVIIKGSTKKGTEANLINMQKKSVEVIERVGSVQLAKQGIGNASAAVTKATGTLKQEGSGQIFVRGLGDRYNTTTLNGLPIPSDDPEMKNIDLEIFKTSMIEYISLDKVYNPKLYGDFGGANINIVSKEYTGKPYFKVGLGSSINMQTYKKENFKLQDGGPGFFGYKTATFNKSNPGSTYPFTTSWNFKNAQNPFNTNIDFETGARLGKFSIFAYAGFDNNYEYSSGNESFFTGTGTRNKDYQVERYSYETNTTALVNLSYKLNNNNKLTFTSNYIHSSSQVARFFEGYNYDTDNNVIINRGDNKITDTWINQLVGNHKLGKDWEADWAVGYNKLNSKRPDRLQNTMLADSKIIVAGSAVDNHRYFDELIDDTFLGYLHLSKKFNNFKVNFGYDGSYKNRTFDYTSIGIKYGFNPYDTQIVLDPNNIDGFFNPQNSPLYQFSYQTFRDSGNLYKPWGYDIKQHLHSGFVNVDYNISDKFVVQVGGRFDYINWDMNWRDPLETDKKQKSYNKFLPAVNAKYSVNDKSNLRLSLSKTYTLPQPKELIPIAYYDITTNVYGNPNVVPSDNYNADLKWEYFPKAGEVISLTAFGKYIQNPIARTTFSTAASSDMTYFNIANWGYIVGAEAEFRKDIHEWGNSKLYTFINTTYMHSQQELKTADELAAENKGKRAEFSGQTKDDVQGVADFIANANLGYNYKWNDNTLDFVVSYSYVGKNLYALGTNKTGNFYELSRNILDANLNFTLKNIGVGVNVRNLLNPNYKIDQMNGAGTFVHKNYTKGRTIGLNLSYKF</sequence>
<gene>
    <name evidence="14" type="ORF">NCTC11212_01644</name>
    <name evidence="13" type="ORF">SAMN05421800_102191</name>
</gene>
<keyword evidence="7 8" id="KW-0998">Cell outer membrane</keyword>
<dbReference type="SUPFAM" id="SSF56935">
    <property type="entry name" value="Porins"/>
    <property type="match status" value="1"/>
</dbReference>
<evidence type="ECO:0000259" key="12">
    <source>
        <dbReference type="Pfam" id="PF07715"/>
    </source>
</evidence>
<dbReference type="InterPro" id="IPR012910">
    <property type="entry name" value="Plug_dom"/>
</dbReference>
<dbReference type="Gene3D" id="2.40.170.20">
    <property type="entry name" value="TonB-dependent receptor, beta-barrel domain"/>
    <property type="match status" value="1"/>
</dbReference>
<keyword evidence="15" id="KW-1185">Reference proteome</keyword>
<dbReference type="EMBL" id="UAVR01000008">
    <property type="protein sequence ID" value="SQA89082.1"/>
    <property type="molecule type" value="Genomic_DNA"/>
</dbReference>
<accession>A0AAX2IJ63</accession>
<dbReference type="EMBL" id="FUZE01000002">
    <property type="protein sequence ID" value="SKB48805.1"/>
    <property type="molecule type" value="Genomic_DNA"/>
</dbReference>
<evidence type="ECO:0000313" key="13">
    <source>
        <dbReference type="EMBL" id="SKB48805.1"/>
    </source>
</evidence>
<keyword evidence="3 8" id="KW-1134">Transmembrane beta strand</keyword>
<reference evidence="13 15" key="1">
    <citation type="submission" date="2017-02" db="EMBL/GenBank/DDBJ databases">
        <authorList>
            <person name="Varghese N."/>
            <person name="Submissions S."/>
        </authorList>
    </citation>
    <scope>NUCLEOTIDE SEQUENCE [LARGE SCALE GENOMIC DNA]</scope>
    <source>
        <strain evidence="13 15">DSM 16775</strain>
    </source>
</reference>
<proteinExistence type="inferred from homology"/>
<comment type="similarity">
    <text evidence="8 9">Belongs to the TonB-dependent receptor family.</text>
</comment>
<comment type="caution">
    <text evidence="14">The sequence shown here is derived from an EMBL/GenBank/DDBJ whole genome shotgun (WGS) entry which is preliminary data.</text>
</comment>
<feature type="domain" description="TonB-dependent receptor plug" evidence="12">
    <location>
        <begin position="62"/>
        <end position="153"/>
    </location>
</feature>
<dbReference type="AlphaFoldDB" id="A0AAX2IJ63"/>
<keyword evidence="4 8" id="KW-0812">Transmembrane</keyword>
<dbReference type="InterPro" id="IPR039426">
    <property type="entry name" value="TonB-dep_rcpt-like"/>
</dbReference>
<feature type="chain" id="PRO_5043522458" evidence="10">
    <location>
        <begin position="22"/>
        <end position="826"/>
    </location>
</feature>
<evidence type="ECO:0000256" key="5">
    <source>
        <dbReference type="ARBA" id="ARBA00023077"/>
    </source>
</evidence>
<dbReference type="Pfam" id="PF00593">
    <property type="entry name" value="TonB_dep_Rec_b-barrel"/>
    <property type="match status" value="1"/>
</dbReference>
<evidence type="ECO:0000313" key="14">
    <source>
        <dbReference type="EMBL" id="SQA89082.1"/>
    </source>
</evidence>
<keyword evidence="14" id="KW-0675">Receptor</keyword>
<evidence type="ECO:0000256" key="9">
    <source>
        <dbReference type="RuleBase" id="RU003357"/>
    </source>
</evidence>
<evidence type="ECO:0000256" key="2">
    <source>
        <dbReference type="ARBA" id="ARBA00022448"/>
    </source>
</evidence>
<evidence type="ECO:0000256" key="10">
    <source>
        <dbReference type="SAM" id="SignalP"/>
    </source>
</evidence>